<dbReference type="PANTHER" id="PTHR47718:SF12">
    <property type="entry name" value="PROTEIN FAR1-RELATED SEQUENCE"/>
    <property type="match status" value="1"/>
</dbReference>
<feature type="compositionally biased region" description="Basic and acidic residues" evidence="5">
    <location>
        <begin position="139"/>
        <end position="160"/>
    </location>
</feature>
<evidence type="ECO:0000256" key="1">
    <source>
        <dbReference type="ARBA" id="ARBA00022723"/>
    </source>
</evidence>
<evidence type="ECO:0000256" key="2">
    <source>
        <dbReference type="ARBA" id="ARBA00022771"/>
    </source>
</evidence>
<dbReference type="EMBL" id="CACSLK010027842">
    <property type="protein sequence ID" value="CAA0833967.1"/>
    <property type="molecule type" value="Genomic_DNA"/>
</dbReference>
<keyword evidence="3" id="KW-0862">Zinc</keyword>
<evidence type="ECO:0000259" key="6">
    <source>
        <dbReference type="PROSITE" id="PS50966"/>
    </source>
</evidence>
<evidence type="ECO:0000256" key="4">
    <source>
        <dbReference type="PROSITE-ProRule" id="PRU00325"/>
    </source>
</evidence>
<proteinExistence type="predicted"/>
<dbReference type="Pfam" id="PF04434">
    <property type="entry name" value="SWIM"/>
    <property type="match status" value="1"/>
</dbReference>
<dbReference type="InterPro" id="IPR007527">
    <property type="entry name" value="Znf_SWIM"/>
</dbReference>
<dbReference type="SMART" id="SM00575">
    <property type="entry name" value="ZnF_PMZ"/>
    <property type="match status" value="1"/>
</dbReference>
<keyword evidence="2 4" id="KW-0863">Zinc-finger</keyword>
<accession>A0A9N7NNG7</accession>
<dbReference type="GO" id="GO:0008270">
    <property type="term" value="F:zinc ion binding"/>
    <property type="evidence" value="ECO:0007669"/>
    <property type="project" value="UniProtKB-KW"/>
</dbReference>
<protein>
    <submittedName>
        <fullName evidence="7">Protein FAR1-RELATED SEQUENCE 1</fullName>
    </submittedName>
</protein>
<evidence type="ECO:0000256" key="3">
    <source>
        <dbReference type="ARBA" id="ARBA00022833"/>
    </source>
</evidence>
<dbReference type="OrthoDB" id="1721243at2759"/>
<feature type="region of interest" description="Disordered" evidence="5">
    <location>
        <begin position="122"/>
        <end position="170"/>
    </location>
</feature>
<organism evidence="7 8">
    <name type="scientific">Striga hermonthica</name>
    <name type="common">Purple witchweed</name>
    <name type="synonym">Buchnera hermonthica</name>
    <dbReference type="NCBI Taxonomy" id="68872"/>
    <lineage>
        <taxon>Eukaryota</taxon>
        <taxon>Viridiplantae</taxon>
        <taxon>Streptophyta</taxon>
        <taxon>Embryophyta</taxon>
        <taxon>Tracheophyta</taxon>
        <taxon>Spermatophyta</taxon>
        <taxon>Magnoliopsida</taxon>
        <taxon>eudicotyledons</taxon>
        <taxon>Gunneridae</taxon>
        <taxon>Pentapetalae</taxon>
        <taxon>asterids</taxon>
        <taxon>lamiids</taxon>
        <taxon>Lamiales</taxon>
        <taxon>Orobanchaceae</taxon>
        <taxon>Buchnereae</taxon>
        <taxon>Striga</taxon>
    </lineage>
</organism>
<evidence type="ECO:0000256" key="5">
    <source>
        <dbReference type="SAM" id="MobiDB-lite"/>
    </source>
</evidence>
<gene>
    <name evidence="7" type="ORF">SHERM_29223</name>
</gene>
<dbReference type="PANTHER" id="PTHR47718">
    <property type="entry name" value="OS01G0519700 PROTEIN"/>
    <property type="match status" value="1"/>
</dbReference>
<feature type="domain" description="SWIM-type" evidence="6">
    <location>
        <begin position="26"/>
        <end position="58"/>
    </location>
</feature>
<keyword evidence="8" id="KW-1185">Reference proteome</keyword>
<evidence type="ECO:0000313" key="7">
    <source>
        <dbReference type="EMBL" id="CAA0833967.1"/>
    </source>
</evidence>
<comment type="caution">
    <text evidence="7">The sequence shown here is derived from an EMBL/GenBank/DDBJ whole genome shotgun (WGS) entry which is preliminary data.</text>
</comment>
<dbReference type="Proteomes" id="UP001153555">
    <property type="component" value="Unassembled WGS sequence"/>
</dbReference>
<feature type="compositionally biased region" description="Basic residues" evidence="5">
    <location>
        <begin position="126"/>
        <end position="138"/>
    </location>
</feature>
<sequence length="170" mass="19159">MSFSEKDGHTEFVITDADGNTFSVVHEIILNTAMCSCKHFELYGWLCRHVFVVLKELNMKSIPYAHILSRWMKTTTINPMFQVIEAHKIKLLSDQGEYAAVSNKEQQVESFVGMVAPQEVTIHPPTHSKNKGNGKRLKSGKEKAIEQSQKKCKSCGERAGHNARTCPKKP</sequence>
<dbReference type="PROSITE" id="PS50966">
    <property type="entry name" value="ZF_SWIM"/>
    <property type="match status" value="1"/>
</dbReference>
<evidence type="ECO:0000313" key="8">
    <source>
        <dbReference type="Proteomes" id="UP001153555"/>
    </source>
</evidence>
<name>A0A9N7NNG7_STRHE</name>
<dbReference type="InterPro" id="IPR006564">
    <property type="entry name" value="Znf_PMZ"/>
</dbReference>
<dbReference type="AlphaFoldDB" id="A0A9N7NNG7"/>
<reference evidence="7" key="1">
    <citation type="submission" date="2019-12" db="EMBL/GenBank/DDBJ databases">
        <authorList>
            <person name="Scholes J."/>
        </authorList>
    </citation>
    <scope>NUCLEOTIDE SEQUENCE</scope>
</reference>
<keyword evidence="1" id="KW-0479">Metal-binding</keyword>